<organism evidence="1 2">
    <name type="scientific">Candidatus Nanohalococcus occultus</name>
    <dbReference type="NCBI Taxonomy" id="2978047"/>
    <lineage>
        <taxon>Archaea</taxon>
        <taxon>Candidatus Nanohalarchaeota</taxon>
        <taxon>Candidatus Nanohalarchaeota incertae sedis</taxon>
        <taxon>Candidatus Nanohalococcus</taxon>
    </lineage>
</organism>
<accession>A0ABY8CKC4</accession>
<proteinExistence type="predicted"/>
<protein>
    <recommendedName>
        <fullName evidence="3">PD(D/E)XK endonuclease domain-containing protein</fullName>
    </recommendedName>
</protein>
<evidence type="ECO:0000313" key="1">
    <source>
        <dbReference type="EMBL" id="WEL20079.1"/>
    </source>
</evidence>
<dbReference type="EMBL" id="CP104395">
    <property type="protein sequence ID" value="WEL20079.1"/>
    <property type="molecule type" value="Genomic_DNA"/>
</dbReference>
<sequence>MIGRGCSVNEPEVDRGTDMIALKDKKVALIQIKTVIMSDDKEYKTVTASGSKNGSLKERYEGRNLVVLCMSKSLERRYSLVFSSSELPDVQSLKILRNKSSLGKYERYVDAFENLSFSTI</sequence>
<dbReference type="Gene3D" id="3.40.1350.10">
    <property type="match status" value="1"/>
</dbReference>
<evidence type="ECO:0008006" key="3">
    <source>
        <dbReference type="Google" id="ProtNLM"/>
    </source>
</evidence>
<dbReference type="Proteomes" id="UP001218034">
    <property type="component" value="Chromosome"/>
</dbReference>
<evidence type="ECO:0000313" key="2">
    <source>
        <dbReference type="Proteomes" id="UP001218034"/>
    </source>
</evidence>
<name>A0ABY8CKC4_9ARCH</name>
<reference evidence="1 2" key="1">
    <citation type="submission" date="2022-09" db="EMBL/GenBank/DDBJ databases">
        <title>Xylan utilization by haloarchaea-nanohaloarchaea associations.</title>
        <authorList>
            <person name="Yakimov M."/>
        </authorList>
    </citation>
    <scope>NUCLEOTIDE SEQUENCE [LARGE SCALE GENOMIC DNA]</scope>
    <source>
        <strain evidence="1 2">SVXNc</strain>
    </source>
</reference>
<keyword evidence="2" id="KW-1185">Reference proteome</keyword>
<gene>
    <name evidence="1" type="ORF">SVXNc_1088</name>
</gene>
<dbReference type="InterPro" id="IPR011856">
    <property type="entry name" value="tRNA_endonuc-like_dom_sf"/>
</dbReference>